<dbReference type="AlphaFoldDB" id="X0V8P2"/>
<proteinExistence type="predicted"/>
<dbReference type="PROSITE" id="PS51257">
    <property type="entry name" value="PROKAR_LIPOPROTEIN"/>
    <property type="match status" value="1"/>
</dbReference>
<comment type="caution">
    <text evidence="1">The sequence shown here is derived from an EMBL/GenBank/DDBJ whole genome shotgun (WGS) entry which is preliminary data.</text>
</comment>
<sequence length="152" mass="17745">MKLRGFAVCLALSFGALALMSCTRQSKEEITVLMRMMPAQDRYFRTNVLAVFEKQHNCRINVAWFNNQWDIERLLKLDAKKRNPEIALVKTPFEMTRVLANKGLMKTLHEVVDSTQVTQDMAEYHQLASGLGFVYGKPYYFPRKLETRILFY</sequence>
<gene>
    <name evidence="1" type="ORF">S01H1_57661</name>
</gene>
<feature type="non-terminal residue" evidence="1">
    <location>
        <position position="152"/>
    </location>
</feature>
<accession>X0V8P2</accession>
<dbReference type="Gene3D" id="3.40.190.10">
    <property type="entry name" value="Periplasmic binding protein-like II"/>
    <property type="match status" value="1"/>
</dbReference>
<name>X0V8P2_9ZZZZ</name>
<reference evidence="1" key="1">
    <citation type="journal article" date="2014" name="Front. Microbiol.">
        <title>High frequency of phylogenetically diverse reductive dehalogenase-homologous genes in deep subseafloor sedimentary metagenomes.</title>
        <authorList>
            <person name="Kawai M."/>
            <person name="Futagami T."/>
            <person name="Toyoda A."/>
            <person name="Takaki Y."/>
            <person name="Nishi S."/>
            <person name="Hori S."/>
            <person name="Arai W."/>
            <person name="Tsubouchi T."/>
            <person name="Morono Y."/>
            <person name="Uchiyama I."/>
            <person name="Ito T."/>
            <person name="Fujiyama A."/>
            <person name="Inagaki F."/>
            <person name="Takami H."/>
        </authorList>
    </citation>
    <scope>NUCLEOTIDE SEQUENCE</scope>
    <source>
        <strain evidence="1">Expedition CK06-06</strain>
    </source>
</reference>
<dbReference type="SUPFAM" id="SSF53850">
    <property type="entry name" value="Periplasmic binding protein-like II"/>
    <property type="match status" value="1"/>
</dbReference>
<evidence type="ECO:0000313" key="1">
    <source>
        <dbReference type="EMBL" id="GAG14525.1"/>
    </source>
</evidence>
<protein>
    <recommendedName>
        <fullName evidence="2">ABC transporter substrate-binding protein</fullName>
    </recommendedName>
</protein>
<dbReference type="EMBL" id="BARS01037616">
    <property type="protein sequence ID" value="GAG14525.1"/>
    <property type="molecule type" value="Genomic_DNA"/>
</dbReference>
<organism evidence="1">
    <name type="scientific">marine sediment metagenome</name>
    <dbReference type="NCBI Taxonomy" id="412755"/>
    <lineage>
        <taxon>unclassified sequences</taxon>
        <taxon>metagenomes</taxon>
        <taxon>ecological metagenomes</taxon>
    </lineage>
</organism>
<evidence type="ECO:0008006" key="2">
    <source>
        <dbReference type="Google" id="ProtNLM"/>
    </source>
</evidence>